<dbReference type="InterPro" id="IPR010998">
    <property type="entry name" value="Integrase_recombinase_N"/>
</dbReference>
<gene>
    <name evidence="11" type="ORF">UFOVP14_38</name>
</gene>
<dbReference type="SUPFAM" id="SSF56349">
    <property type="entry name" value="DNA breaking-rejoining enzymes"/>
    <property type="match status" value="1"/>
</dbReference>
<dbReference type="PANTHER" id="PTHR30349">
    <property type="entry name" value="PHAGE INTEGRASE-RELATED"/>
    <property type="match status" value="1"/>
</dbReference>
<name>A0A6J5KHQ1_9CAUD</name>
<keyword evidence="5 8" id="KW-0238">DNA-binding</keyword>
<evidence type="ECO:0000256" key="3">
    <source>
        <dbReference type="ARBA" id="ARBA00022679"/>
    </source>
</evidence>
<dbReference type="EMBL" id="LR796151">
    <property type="protein sequence ID" value="CAB4121578.1"/>
    <property type="molecule type" value="Genomic_DNA"/>
</dbReference>
<evidence type="ECO:0000313" key="11">
    <source>
        <dbReference type="EMBL" id="CAB4121578.1"/>
    </source>
</evidence>
<evidence type="ECO:0000259" key="10">
    <source>
        <dbReference type="PROSITE" id="PS51900"/>
    </source>
</evidence>
<evidence type="ECO:0000256" key="7">
    <source>
        <dbReference type="ARBA" id="ARBA00023195"/>
    </source>
</evidence>
<dbReference type="Pfam" id="PF00589">
    <property type="entry name" value="Phage_integrase"/>
    <property type="match status" value="1"/>
</dbReference>
<dbReference type="CDD" id="cd00796">
    <property type="entry name" value="INT_Rci_Hp1_C"/>
    <property type="match status" value="1"/>
</dbReference>
<dbReference type="GO" id="GO:0003677">
    <property type="term" value="F:DNA binding"/>
    <property type="evidence" value="ECO:0007669"/>
    <property type="project" value="UniProtKB-UniRule"/>
</dbReference>
<dbReference type="InterPro" id="IPR002104">
    <property type="entry name" value="Integrase_catalytic"/>
</dbReference>
<keyword evidence="7" id="KW-0229">DNA integration</keyword>
<organism evidence="11">
    <name type="scientific">uncultured Caudovirales phage</name>
    <dbReference type="NCBI Taxonomy" id="2100421"/>
    <lineage>
        <taxon>Viruses</taxon>
        <taxon>Duplodnaviria</taxon>
        <taxon>Heunggongvirae</taxon>
        <taxon>Uroviricota</taxon>
        <taxon>Caudoviricetes</taxon>
        <taxon>Peduoviridae</taxon>
        <taxon>Maltschvirus</taxon>
        <taxon>Maltschvirus maltsch</taxon>
    </lineage>
</organism>
<comment type="similarity">
    <text evidence="1">Belongs to the 'phage' integrase family.</text>
</comment>
<feature type="domain" description="Core-binding (CB)" evidence="10">
    <location>
        <begin position="58"/>
        <end position="137"/>
    </location>
</feature>
<evidence type="ECO:0000259" key="9">
    <source>
        <dbReference type="PROSITE" id="PS51898"/>
    </source>
</evidence>
<keyword evidence="7" id="KW-1179">Viral genome integration</keyword>
<accession>A0A6J5KHQ1</accession>
<evidence type="ECO:0000256" key="2">
    <source>
        <dbReference type="ARBA" id="ARBA00016082"/>
    </source>
</evidence>
<sequence>MASIKKLGGNWRASINKTVNGVVHRPTAVFSTKAEAQAWATETEAEIASGKRGQVKAVTFGKLLERYKEEESPKHKGEVWEKNLIARLSHLPIYSVKLSDLTTDDFSKWRNSRLKTVAESTVRREWILLSSAINVAIKEWKWLSVSPLIGVKRPKDAPARKRLFTDEEIELLTYTLGVDGVPKTVTARVGYAMLFALETGMRSGEIVNLRWKDIQGRVATIRDGKTASARREVPLTSEAMRILSLLPKKAESCFDITDDQRDALFSKAKKKAGITGLHFHDTRANACTKLAKQIDILSLAKMIGHKNINQLQVYYRDSAEEIAKRLT</sequence>
<proteinExistence type="inferred from homology"/>
<dbReference type="InterPro" id="IPR044068">
    <property type="entry name" value="CB"/>
</dbReference>
<dbReference type="GO" id="GO:0075713">
    <property type="term" value="P:establishment of integrated proviral latency"/>
    <property type="evidence" value="ECO:0007669"/>
    <property type="project" value="UniProtKB-KW"/>
</dbReference>
<evidence type="ECO:0000256" key="8">
    <source>
        <dbReference type="PROSITE-ProRule" id="PRU01248"/>
    </source>
</evidence>
<evidence type="ECO:0000256" key="5">
    <source>
        <dbReference type="ARBA" id="ARBA00023125"/>
    </source>
</evidence>
<dbReference type="PROSITE" id="PS51900">
    <property type="entry name" value="CB"/>
    <property type="match status" value="1"/>
</dbReference>
<dbReference type="PANTHER" id="PTHR30349:SF94">
    <property type="entry name" value="INTEGRASE_RECOMBINASE HI_1414-RELATED"/>
    <property type="match status" value="1"/>
</dbReference>
<protein>
    <recommendedName>
        <fullName evidence="2">Integrase</fullName>
    </recommendedName>
</protein>
<dbReference type="PROSITE" id="PS51898">
    <property type="entry name" value="TYR_RECOMBINASE"/>
    <property type="match status" value="1"/>
</dbReference>
<evidence type="ECO:0000256" key="4">
    <source>
        <dbReference type="ARBA" id="ARBA00022801"/>
    </source>
</evidence>
<dbReference type="InterPro" id="IPR013762">
    <property type="entry name" value="Integrase-like_cat_sf"/>
</dbReference>
<reference evidence="11" key="1">
    <citation type="submission" date="2020-04" db="EMBL/GenBank/DDBJ databases">
        <authorList>
            <person name="Chiriac C."/>
            <person name="Salcher M."/>
            <person name="Ghai R."/>
            <person name="Kavagutti S V."/>
        </authorList>
    </citation>
    <scope>NUCLEOTIDE SEQUENCE</scope>
</reference>
<dbReference type="GO" id="GO:0016740">
    <property type="term" value="F:transferase activity"/>
    <property type="evidence" value="ECO:0007669"/>
    <property type="project" value="UniProtKB-KW"/>
</dbReference>
<keyword evidence="3" id="KW-0808">Transferase</keyword>
<dbReference type="Gene3D" id="1.10.150.130">
    <property type="match status" value="1"/>
</dbReference>
<dbReference type="InterPro" id="IPR011010">
    <property type="entry name" value="DNA_brk_join_enz"/>
</dbReference>
<dbReference type="GO" id="GO:0044826">
    <property type="term" value="P:viral genome integration into host DNA"/>
    <property type="evidence" value="ECO:0007669"/>
    <property type="project" value="UniProtKB-KW"/>
</dbReference>
<evidence type="ECO:0000256" key="1">
    <source>
        <dbReference type="ARBA" id="ARBA00008857"/>
    </source>
</evidence>
<evidence type="ECO:0000256" key="6">
    <source>
        <dbReference type="ARBA" id="ARBA00023172"/>
    </source>
</evidence>
<dbReference type="InterPro" id="IPR050090">
    <property type="entry name" value="Tyrosine_recombinase_XerCD"/>
</dbReference>
<dbReference type="GO" id="GO:0016787">
    <property type="term" value="F:hydrolase activity"/>
    <property type="evidence" value="ECO:0007669"/>
    <property type="project" value="UniProtKB-KW"/>
</dbReference>
<feature type="domain" description="Tyr recombinase" evidence="9">
    <location>
        <begin position="159"/>
        <end position="327"/>
    </location>
</feature>
<keyword evidence="7" id="KW-1160">Virus entry into host cell</keyword>
<keyword evidence="6" id="KW-0233">DNA recombination</keyword>
<dbReference type="Gene3D" id="1.10.443.10">
    <property type="entry name" value="Intergrase catalytic core"/>
    <property type="match status" value="1"/>
</dbReference>
<keyword evidence="4" id="KW-0378">Hydrolase</keyword>
<dbReference type="GO" id="GO:0006310">
    <property type="term" value="P:DNA recombination"/>
    <property type="evidence" value="ECO:0007669"/>
    <property type="project" value="UniProtKB-KW"/>
</dbReference>
<dbReference type="GO" id="GO:0015074">
    <property type="term" value="P:DNA integration"/>
    <property type="evidence" value="ECO:0007669"/>
    <property type="project" value="InterPro"/>
</dbReference>